<protein>
    <submittedName>
        <fullName evidence="2">Uncharacterized protein</fullName>
    </submittedName>
</protein>
<name>A0A7Z2VSU1_9BURK</name>
<dbReference type="RefSeq" id="WP_169433521.1">
    <property type="nucleotide sequence ID" value="NZ_CP051685.1"/>
</dbReference>
<feature type="compositionally biased region" description="Polar residues" evidence="1">
    <location>
        <begin position="97"/>
        <end position="110"/>
    </location>
</feature>
<keyword evidence="3" id="KW-1185">Reference proteome</keyword>
<evidence type="ECO:0000313" key="3">
    <source>
        <dbReference type="Proteomes" id="UP000502415"/>
    </source>
</evidence>
<reference evidence="2 3" key="1">
    <citation type="submission" date="2020-04" db="EMBL/GenBank/DDBJ databases">
        <title>Genome sequencing of novel species.</title>
        <authorList>
            <person name="Heo J."/>
            <person name="Kim S.-J."/>
            <person name="Kim J.-S."/>
            <person name="Hong S.-B."/>
            <person name="Kwon S.-W."/>
        </authorList>
    </citation>
    <scope>NUCLEOTIDE SEQUENCE [LARGE SCALE GENOMIC DNA]</scope>
    <source>
        <strain evidence="2 3">GN2-R2</strain>
    </source>
</reference>
<dbReference type="KEGG" id="mfy:HH212_00010"/>
<evidence type="ECO:0000256" key="1">
    <source>
        <dbReference type="SAM" id="MobiDB-lite"/>
    </source>
</evidence>
<proteinExistence type="predicted"/>
<dbReference type="EMBL" id="CP051685">
    <property type="protein sequence ID" value="QJD98621.1"/>
    <property type="molecule type" value="Genomic_DNA"/>
</dbReference>
<dbReference type="AlphaFoldDB" id="A0A7Z2VSU1"/>
<organism evidence="2 3">
    <name type="scientific">Massilia forsythiae</name>
    <dbReference type="NCBI Taxonomy" id="2728020"/>
    <lineage>
        <taxon>Bacteria</taxon>
        <taxon>Pseudomonadati</taxon>
        <taxon>Pseudomonadota</taxon>
        <taxon>Betaproteobacteria</taxon>
        <taxon>Burkholderiales</taxon>
        <taxon>Oxalobacteraceae</taxon>
        <taxon>Telluria group</taxon>
        <taxon>Massilia</taxon>
    </lineage>
</organism>
<accession>A0A7Z2VSU1</accession>
<feature type="region of interest" description="Disordered" evidence="1">
    <location>
        <begin position="77"/>
        <end position="130"/>
    </location>
</feature>
<dbReference type="Proteomes" id="UP000502415">
    <property type="component" value="Chromosome"/>
</dbReference>
<sequence length="130" mass="14783">MTVRTIPNTTAAIYQAAKLIIAIGAQTREQLFMAVDFGDKRAQRAKIQNAFEMGWLYEAPAGKIDVTESTRKHFADQHPKEKYVGQVAPPAWRPNLMTGTLNPKYHTNSRGPRDDAPEWSRRETPNFRRA</sequence>
<feature type="compositionally biased region" description="Basic and acidic residues" evidence="1">
    <location>
        <begin position="111"/>
        <end position="130"/>
    </location>
</feature>
<evidence type="ECO:0000313" key="2">
    <source>
        <dbReference type="EMBL" id="QJD98621.1"/>
    </source>
</evidence>
<gene>
    <name evidence="2" type="ORF">HH212_00010</name>
</gene>